<gene>
    <name evidence="1" type="ORF">SIRAN2014</name>
    <name evidence="2" type="ORF">SIRAN2020</name>
</gene>
<proteinExistence type="predicted"/>
<dbReference type="EMBL" id="LK022848">
    <property type="protein sequence ID" value="CDR05035.1"/>
    <property type="molecule type" value="Genomic_DNA"/>
</dbReference>
<organism evidence="2">
    <name type="scientific">Streptomyces iranensis</name>
    <dbReference type="NCBI Taxonomy" id="576784"/>
    <lineage>
        <taxon>Bacteria</taxon>
        <taxon>Bacillati</taxon>
        <taxon>Actinomycetota</taxon>
        <taxon>Actinomycetes</taxon>
        <taxon>Kitasatosporales</taxon>
        <taxon>Streptomycetaceae</taxon>
        <taxon>Streptomyces</taxon>
        <taxon>Streptomyces violaceusniger group</taxon>
    </lineage>
</organism>
<reference evidence="2" key="1">
    <citation type="submission" date="2014-05" db="EMBL/GenBank/DDBJ databases">
        <authorList>
            <person name="Horn Fabian"/>
        </authorList>
    </citation>
    <scope>NUCLEOTIDE SEQUENCE</scope>
</reference>
<name>A0A060ZPS9_9ACTN</name>
<dbReference type="EMBL" id="LK022848">
    <property type="protein sequence ID" value="CDR05042.1"/>
    <property type="molecule type" value="Genomic_DNA"/>
</dbReference>
<protein>
    <submittedName>
        <fullName evidence="2">Uncharacterized protein</fullName>
    </submittedName>
</protein>
<dbReference type="HOGENOM" id="CLU_3419241_0_0_11"/>
<sequence length="25" mass="2882">MAVKRWMRLVWGMVTPLGVPVEPEV</sequence>
<evidence type="ECO:0000313" key="1">
    <source>
        <dbReference type="EMBL" id="CDR05035.1"/>
    </source>
</evidence>
<accession>A0A060ZPS9</accession>
<dbReference type="AlphaFoldDB" id="A0A060ZPS9"/>
<evidence type="ECO:0000313" key="2">
    <source>
        <dbReference type="EMBL" id="CDR05042.1"/>
    </source>
</evidence>